<dbReference type="SMART" id="SM00228">
    <property type="entry name" value="PDZ"/>
    <property type="match status" value="1"/>
</dbReference>
<keyword evidence="11" id="KW-0479">Metal-binding</keyword>
<accession>A0A1H0R6D3</accession>
<dbReference type="Gene3D" id="2.30.42.10">
    <property type="match status" value="1"/>
</dbReference>
<keyword evidence="10 11" id="KW-0472">Membrane</keyword>
<dbReference type="InterPro" id="IPR041489">
    <property type="entry name" value="PDZ_6"/>
</dbReference>
<evidence type="ECO:0000256" key="9">
    <source>
        <dbReference type="ARBA" id="ARBA00023049"/>
    </source>
</evidence>
<dbReference type="Pfam" id="PF02163">
    <property type="entry name" value="Peptidase_M50"/>
    <property type="match status" value="1"/>
</dbReference>
<dbReference type="InterPro" id="IPR004387">
    <property type="entry name" value="Pept_M50_Zn"/>
</dbReference>
<comment type="caution">
    <text evidence="13">The sequence shown here is derived from an EMBL/GenBank/DDBJ whole genome shotgun (WGS) entry which is preliminary data.</text>
</comment>
<keyword evidence="9 11" id="KW-0482">Metalloprotease</keyword>
<dbReference type="Proteomes" id="UP000198795">
    <property type="component" value="Unassembled WGS sequence"/>
</dbReference>
<keyword evidence="8 11" id="KW-1133">Transmembrane helix</keyword>
<dbReference type="GO" id="GO:0006508">
    <property type="term" value="P:proteolysis"/>
    <property type="evidence" value="ECO:0007669"/>
    <property type="project" value="UniProtKB-KW"/>
</dbReference>
<keyword evidence="5 11" id="KW-0812">Transmembrane</keyword>
<dbReference type="PANTHER" id="PTHR42837:SF2">
    <property type="entry name" value="MEMBRANE METALLOPROTEASE ARASP2, CHLOROPLASTIC-RELATED"/>
    <property type="match status" value="1"/>
</dbReference>
<evidence type="ECO:0000256" key="7">
    <source>
        <dbReference type="ARBA" id="ARBA00022833"/>
    </source>
</evidence>
<keyword evidence="4 13" id="KW-0645">Protease</keyword>
<dbReference type="EC" id="3.4.24.-" evidence="11"/>
<dbReference type="CDD" id="cd06163">
    <property type="entry name" value="S2P-M50_PDZ_RseP-like"/>
    <property type="match status" value="1"/>
</dbReference>
<sequence>MDFISQLGANLSGALIIAIGFLFALTIVVFIHEMGHFLVARWCGVTVKAFSIGFGKEIYSFTDRHGTRWRIAWIPVGGYVKFMDDENAASVPSRDALSGLTEEERKGAFQLKPLWQRAAVVAAGPAANFILAILIFAMMFWLFGNRTMEPRVGRVAPDSPAASAGFLAGDLIVAIDGTPVDGFATVQQVVSTSVGRKLAFEVERDGQKLILMVTPALRELNDAIAGKHRRPVIGIEASGETSRIVHRDVGPLEAVWLGTERTWDIAAGTLSYIGDVFTGRQGAEQIGGIVRIADAAGKFAALGVAELILFTAFISVSIGLVNLFPIPLLDGGHLLFYGIEAVRGRPMSEGAQEFSFRIGLALIVMLMVFGFYNDRGILARWFSWFS</sequence>
<gene>
    <name evidence="13" type="ORF">SAMN04488061_2625</name>
</gene>
<feature type="transmembrane region" description="Helical" evidence="11">
    <location>
        <begin position="119"/>
        <end position="144"/>
    </location>
</feature>
<evidence type="ECO:0000313" key="13">
    <source>
        <dbReference type="EMBL" id="SDP24975.1"/>
    </source>
</evidence>
<comment type="cofactor">
    <cofactor evidence="1 11">
        <name>Zn(2+)</name>
        <dbReference type="ChEBI" id="CHEBI:29105"/>
    </cofactor>
</comment>
<dbReference type="GO" id="GO:0008233">
    <property type="term" value="F:peptidase activity"/>
    <property type="evidence" value="ECO:0007669"/>
    <property type="project" value="UniProtKB-KW"/>
</dbReference>
<dbReference type="Pfam" id="PF17820">
    <property type="entry name" value="PDZ_6"/>
    <property type="match status" value="1"/>
</dbReference>
<evidence type="ECO:0000256" key="5">
    <source>
        <dbReference type="ARBA" id="ARBA00022692"/>
    </source>
</evidence>
<feature type="domain" description="PDZ" evidence="12">
    <location>
        <begin position="132"/>
        <end position="206"/>
    </location>
</feature>
<evidence type="ECO:0000256" key="6">
    <source>
        <dbReference type="ARBA" id="ARBA00022801"/>
    </source>
</evidence>
<dbReference type="NCBIfam" id="TIGR00054">
    <property type="entry name" value="RIP metalloprotease RseP"/>
    <property type="match status" value="1"/>
</dbReference>
<reference evidence="13 14" key="1">
    <citation type="submission" date="2016-10" db="EMBL/GenBank/DDBJ databases">
        <authorList>
            <person name="Varghese N."/>
            <person name="Submissions S."/>
        </authorList>
    </citation>
    <scope>NUCLEOTIDE SEQUENCE [LARGE SCALE GENOMIC DNA]</scope>
    <source>
        <strain evidence="13 14">CGMCC 1.6497</strain>
    </source>
</reference>
<evidence type="ECO:0000256" key="10">
    <source>
        <dbReference type="ARBA" id="ARBA00023136"/>
    </source>
</evidence>
<dbReference type="RefSeq" id="WP_090229203.1">
    <property type="nucleotide sequence ID" value="NZ_FNJC01000003.1"/>
</dbReference>
<organism evidence="13 14">
    <name type="scientific">Filomicrobium insigne</name>
    <dbReference type="NCBI Taxonomy" id="418854"/>
    <lineage>
        <taxon>Bacteria</taxon>
        <taxon>Pseudomonadati</taxon>
        <taxon>Pseudomonadota</taxon>
        <taxon>Alphaproteobacteria</taxon>
        <taxon>Hyphomicrobiales</taxon>
        <taxon>Hyphomicrobiaceae</taxon>
        <taxon>Filomicrobium</taxon>
    </lineage>
</organism>
<evidence type="ECO:0000313" key="14">
    <source>
        <dbReference type="Proteomes" id="UP000198795"/>
    </source>
</evidence>
<feature type="transmembrane region" description="Helical" evidence="11">
    <location>
        <begin position="7"/>
        <end position="31"/>
    </location>
</feature>
<dbReference type="PANTHER" id="PTHR42837">
    <property type="entry name" value="REGULATOR OF SIGMA-E PROTEASE RSEP"/>
    <property type="match status" value="1"/>
</dbReference>
<keyword evidence="6 11" id="KW-0378">Hydrolase</keyword>
<dbReference type="InterPro" id="IPR008915">
    <property type="entry name" value="Peptidase_M50"/>
</dbReference>
<dbReference type="EMBL" id="FNJC01000003">
    <property type="protein sequence ID" value="SDP24975.1"/>
    <property type="molecule type" value="Genomic_DNA"/>
</dbReference>
<feature type="transmembrane region" description="Helical" evidence="11">
    <location>
        <begin position="299"/>
        <end position="324"/>
    </location>
</feature>
<dbReference type="SUPFAM" id="SSF50156">
    <property type="entry name" value="PDZ domain-like"/>
    <property type="match status" value="1"/>
</dbReference>
<feature type="transmembrane region" description="Helical" evidence="11">
    <location>
        <begin position="354"/>
        <end position="372"/>
    </location>
</feature>
<comment type="similarity">
    <text evidence="3 11">Belongs to the peptidase M50B family.</text>
</comment>
<evidence type="ECO:0000256" key="3">
    <source>
        <dbReference type="ARBA" id="ARBA00007931"/>
    </source>
</evidence>
<keyword evidence="7 11" id="KW-0862">Zinc</keyword>
<comment type="subcellular location">
    <subcellularLocation>
        <location evidence="2">Membrane</location>
        <topology evidence="2">Multi-pass membrane protein</topology>
    </subcellularLocation>
</comment>
<evidence type="ECO:0000259" key="12">
    <source>
        <dbReference type="SMART" id="SM00228"/>
    </source>
</evidence>
<protein>
    <recommendedName>
        <fullName evidence="11">Zinc metalloprotease</fullName>
        <ecNumber evidence="11">3.4.24.-</ecNumber>
    </recommendedName>
</protein>
<evidence type="ECO:0000256" key="4">
    <source>
        <dbReference type="ARBA" id="ARBA00022670"/>
    </source>
</evidence>
<dbReference type="InterPro" id="IPR036034">
    <property type="entry name" value="PDZ_sf"/>
</dbReference>
<keyword evidence="14" id="KW-1185">Reference proteome</keyword>
<evidence type="ECO:0000256" key="11">
    <source>
        <dbReference type="RuleBase" id="RU362031"/>
    </source>
</evidence>
<dbReference type="InterPro" id="IPR001478">
    <property type="entry name" value="PDZ"/>
</dbReference>
<evidence type="ECO:0000256" key="1">
    <source>
        <dbReference type="ARBA" id="ARBA00001947"/>
    </source>
</evidence>
<evidence type="ECO:0000256" key="2">
    <source>
        <dbReference type="ARBA" id="ARBA00004141"/>
    </source>
</evidence>
<dbReference type="CDD" id="cd23081">
    <property type="entry name" value="cpPDZ_EcRseP-like"/>
    <property type="match status" value="1"/>
</dbReference>
<name>A0A1H0R6D3_9HYPH</name>
<evidence type="ECO:0000256" key="8">
    <source>
        <dbReference type="ARBA" id="ARBA00022989"/>
    </source>
</evidence>
<proteinExistence type="inferred from homology"/>